<evidence type="ECO:0000256" key="4">
    <source>
        <dbReference type="ARBA" id="ARBA00022692"/>
    </source>
</evidence>
<dbReference type="PANTHER" id="PTHR38685">
    <property type="entry name" value="CELL DIVISION PROTEIN ZIPA"/>
    <property type="match status" value="1"/>
</dbReference>
<dbReference type="SMART" id="SM00771">
    <property type="entry name" value="ZipA_C"/>
    <property type="match status" value="1"/>
</dbReference>
<dbReference type="EMBL" id="BGOW01000021">
    <property type="protein sequence ID" value="GBL46564.1"/>
    <property type="molecule type" value="Genomic_DNA"/>
</dbReference>
<organism evidence="13 14">
    <name type="scientific">Sulfuriferula multivorans</name>
    <dbReference type="NCBI Taxonomy" id="1559896"/>
    <lineage>
        <taxon>Bacteria</taxon>
        <taxon>Pseudomonadati</taxon>
        <taxon>Pseudomonadota</taxon>
        <taxon>Betaproteobacteria</taxon>
        <taxon>Nitrosomonadales</taxon>
        <taxon>Sulfuricellaceae</taxon>
        <taxon>Sulfuriferula</taxon>
    </lineage>
</organism>
<evidence type="ECO:0000313" key="13">
    <source>
        <dbReference type="EMBL" id="GBL46564.1"/>
    </source>
</evidence>
<evidence type="ECO:0000256" key="5">
    <source>
        <dbReference type="ARBA" id="ARBA00022989"/>
    </source>
</evidence>
<keyword evidence="1 9" id="KW-1003">Cell membrane</keyword>
<evidence type="ECO:0000256" key="7">
    <source>
        <dbReference type="ARBA" id="ARBA00023306"/>
    </source>
</evidence>
<dbReference type="InterPro" id="IPR007449">
    <property type="entry name" value="ZipA_FtsZ-bd_C"/>
</dbReference>
<dbReference type="Pfam" id="PF04354">
    <property type="entry name" value="ZipA_C"/>
    <property type="match status" value="1"/>
</dbReference>
<reference evidence="13 14" key="1">
    <citation type="journal article" date="2019" name="Front. Microbiol.">
        <title>Genomes of Neutrophilic Sulfur-Oxidizing Chemolithoautotrophs Representing 9 Proteobacterial Species From 8 Genera.</title>
        <authorList>
            <person name="Watanabe T."/>
            <person name="Kojima H."/>
            <person name="Umezawa K."/>
            <person name="Hori C."/>
            <person name="Takasuka T.E."/>
            <person name="Kato Y."/>
            <person name="Fukui M."/>
        </authorList>
    </citation>
    <scope>NUCLEOTIDE SEQUENCE [LARGE SCALE GENOMIC DNA]</scope>
    <source>
        <strain evidence="13 14">TTN</strain>
    </source>
</reference>
<evidence type="ECO:0000256" key="9">
    <source>
        <dbReference type="RuleBase" id="RU003613"/>
    </source>
</evidence>
<evidence type="ECO:0000256" key="3">
    <source>
        <dbReference type="ARBA" id="ARBA00022618"/>
    </source>
</evidence>
<keyword evidence="7 8" id="KW-0131">Cell cycle</keyword>
<dbReference type="OrthoDB" id="8521018at2"/>
<keyword evidence="14" id="KW-1185">Reference proteome</keyword>
<feature type="transmembrane region" description="Helical" evidence="11">
    <location>
        <begin position="6"/>
        <end position="25"/>
    </location>
</feature>
<evidence type="ECO:0000256" key="1">
    <source>
        <dbReference type="ARBA" id="ARBA00022475"/>
    </source>
</evidence>
<dbReference type="InterPro" id="IPR011919">
    <property type="entry name" value="Cell_div_ZipA"/>
</dbReference>
<gene>
    <name evidence="13" type="ORF">SFMTTN_2379</name>
</gene>
<keyword evidence="4 9" id="KW-0812">Transmembrane</keyword>
<comment type="caution">
    <text evidence="13">The sequence shown here is derived from an EMBL/GenBank/DDBJ whole genome shotgun (WGS) entry which is preliminary data.</text>
</comment>
<proteinExistence type="inferred from homology"/>
<dbReference type="AlphaFoldDB" id="A0A401JG18"/>
<dbReference type="GO" id="GO:0005886">
    <property type="term" value="C:plasma membrane"/>
    <property type="evidence" value="ECO:0007669"/>
    <property type="project" value="UniProtKB-SubCell"/>
</dbReference>
<keyword evidence="6 9" id="KW-0472">Membrane</keyword>
<dbReference type="InterPro" id="IPR036765">
    <property type="entry name" value="ZipA_FtsZ-bd_C_sf"/>
</dbReference>
<dbReference type="PANTHER" id="PTHR38685:SF1">
    <property type="entry name" value="CELL DIVISION PROTEIN ZIPA"/>
    <property type="match status" value="1"/>
</dbReference>
<comment type="subcellular location">
    <subcellularLocation>
        <location evidence="9">Cell inner membrane</location>
        <topology evidence="9">Single-pass type I membrane protein</topology>
    </subcellularLocation>
</comment>
<evidence type="ECO:0000259" key="12">
    <source>
        <dbReference type="SMART" id="SM00771"/>
    </source>
</evidence>
<keyword evidence="3 8" id="KW-0132">Cell division</keyword>
<dbReference type="GO" id="GO:0000917">
    <property type="term" value="P:division septum assembly"/>
    <property type="evidence" value="ECO:0007669"/>
    <property type="project" value="TreeGrafter"/>
</dbReference>
<evidence type="ECO:0000256" key="2">
    <source>
        <dbReference type="ARBA" id="ARBA00022519"/>
    </source>
</evidence>
<dbReference type="RefSeq" id="WP_124705353.1">
    <property type="nucleotide sequence ID" value="NZ_BGOW01000021.1"/>
</dbReference>
<keyword evidence="2 9" id="KW-0997">Cell inner membrane</keyword>
<keyword evidence="5 11" id="KW-1133">Transmembrane helix</keyword>
<evidence type="ECO:0000256" key="8">
    <source>
        <dbReference type="RuleBase" id="RU003612"/>
    </source>
</evidence>
<dbReference type="SUPFAM" id="SSF64383">
    <property type="entry name" value="Cell-division protein ZipA, C-terminal domain"/>
    <property type="match status" value="1"/>
</dbReference>
<sequence length="407" mass="45043">MNPLQISLIAVAIVVVVAIVLYNWFQERKYRKQSREMFESQQDVLLDGQPGTESDAARIEPYLDEPGYAEQFVPGSPRMHEQIEPVATTGTNSSTINYQADVSALHEPQPAHSIPVQARVASQPESAPPSVELPPPPTDTEIDFEIRLQTTDAIPGSAMTEQIERSRISGKHMYWFGYNHLAGDWEEIASWREDAYSEIVIALQLADRNGAVSEDHLVQLCTLARQLASRFNGIAECPDIPSALQRASELDLFCVDVDVLIGLNVVSRDNEVFSGNRISELAQRANMVLAVDGVYQCRNAANEVIYSLCNHESAPFTANANAPFSTHGITLLFDLPRVANGLAAFDRMTELAHQLSEQLGGQLVDDNIRPLSQAGIDKIRMQIDQIYKRMQARGIAGGSKRALRLFD</sequence>
<dbReference type="Gene3D" id="3.30.1400.10">
    <property type="entry name" value="ZipA, C-terminal FtsZ-binding domain"/>
    <property type="match status" value="1"/>
</dbReference>
<feature type="region of interest" description="Disordered" evidence="10">
    <location>
        <begin position="112"/>
        <end position="137"/>
    </location>
</feature>
<evidence type="ECO:0000313" key="14">
    <source>
        <dbReference type="Proteomes" id="UP000286806"/>
    </source>
</evidence>
<accession>A0A401JG18</accession>
<evidence type="ECO:0000256" key="11">
    <source>
        <dbReference type="SAM" id="Phobius"/>
    </source>
</evidence>
<comment type="similarity">
    <text evidence="8">Belongs to the ZipA family.</text>
</comment>
<feature type="domain" description="ZipA C-terminal FtsZ-binding" evidence="12">
    <location>
        <begin position="257"/>
        <end position="383"/>
    </location>
</feature>
<name>A0A401JG18_9PROT</name>
<dbReference type="Proteomes" id="UP000286806">
    <property type="component" value="Unassembled WGS sequence"/>
</dbReference>
<evidence type="ECO:0000256" key="6">
    <source>
        <dbReference type="ARBA" id="ARBA00023136"/>
    </source>
</evidence>
<dbReference type="GO" id="GO:0032153">
    <property type="term" value="C:cell division site"/>
    <property type="evidence" value="ECO:0007669"/>
    <property type="project" value="TreeGrafter"/>
</dbReference>
<comment type="function">
    <text evidence="8">Essential cell division protein that stabilizes the FtsZ protofilaments by cross-linking them and that serves as a cytoplasmic membrane anchor for the Z ring. Also required for the recruitment to the septal ring of downstream cell division proteins.</text>
</comment>
<protein>
    <recommendedName>
        <fullName evidence="8">Cell division protein ZipA</fullName>
    </recommendedName>
</protein>
<evidence type="ECO:0000256" key="10">
    <source>
        <dbReference type="SAM" id="MobiDB-lite"/>
    </source>
</evidence>